<dbReference type="PANTHER" id="PTHR41775">
    <property type="entry name" value="SECRETED PROTEIN-RELATED"/>
    <property type="match status" value="1"/>
</dbReference>
<protein>
    <recommendedName>
        <fullName evidence="7">M6 family metalloprotease domain-containing protein</fullName>
    </recommendedName>
</protein>
<gene>
    <name evidence="5" type="ORF">GCM10009811_33780</name>
</gene>
<evidence type="ECO:0000259" key="4">
    <source>
        <dbReference type="Pfam" id="PF20774"/>
    </source>
</evidence>
<evidence type="ECO:0000259" key="3">
    <source>
        <dbReference type="Pfam" id="PF05547"/>
    </source>
</evidence>
<name>A0ABN2M2U4_9MICO</name>
<dbReference type="Pfam" id="PF05547">
    <property type="entry name" value="Peptidase_M6"/>
    <property type="match status" value="1"/>
</dbReference>
<keyword evidence="2" id="KW-0732">Signal</keyword>
<feature type="compositionally biased region" description="Basic and acidic residues" evidence="1">
    <location>
        <begin position="37"/>
        <end position="52"/>
    </location>
</feature>
<dbReference type="SUPFAM" id="SSF55486">
    <property type="entry name" value="Metalloproteases ('zincins'), catalytic domain"/>
    <property type="match status" value="1"/>
</dbReference>
<feature type="compositionally biased region" description="Low complexity" evidence="1">
    <location>
        <begin position="22"/>
        <end position="36"/>
    </location>
</feature>
<dbReference type="Pfam" id="PF20774">
    <property type="entry name" value="InhA-like_VEG"/>
    <property type="match status" value="1"/>
</dbReference>
<evidence type="ECO:0000256" key="1">
    <source>
        <dbReference type="SAM" id="MobiDB-lite"/>
    </source>
</evidence>
<feature type="domain" description="Peptidase M6-like" evidence="3">
    <location>
        <begin position="83"/>
        <end position="373"/>
    </location>
</feature>
<reference evidence="5 6" key="1">
    <citation type="journal article" date="2019" name="Int. J. Syst. Evol. Microbiol.">
        <title>The Global Catalogue of Microorganisms (GCM) 10K type strain sequencing project: providing services to taxonomists for standard genome sequencing and annotation.</title>
        <authorList>
            <consortium name="The Broad Institute Genomics Platform"/>
            <consortium name="The Broad Institute Genome Sequencing Center for Infectious Disease"/>
            <person name="Wu L."/>
            <person name="Ma J."/>
        </authorList>
    </citation>
    <scope>NUCLEOTIDE SEQUENCE [LARGE SCALE GENOMIC DNA]</scope>
    <source>
        <strain evidence="5 6">JCM 15592</strain>
    </source>
</reference>
<evidence type="ECO:0000313" key="5">
    <source>
        <dbReference type="EMBL" id="GAA1807492.1"/>
    </source>
</evidence>
<evidence type="ECO:0000313" key="6">
    <source>
        <dbReference type="Proteomes" id="UP001499938"/>
    </source>
</evidence>
<organism evidence="5 6">
    <name type="scientific">Nostocoides veronense</name>
    <dbReference type="NCBI Taxonomy" id="330836"/>
    <lineage>
        <taxon>Bacteria</taxon>
        <taxon>Bacillati</taxon>
        <taxon>Actinomycetota</taxon>
        <taxon>Actinomycetes</taxon>
        <taxon>Micrococcales</taxon>
        <taxon>Intrasporangiaceae</taxon>
        <taxon>Nostocoides</taxon>
    </lineage>
</organism>
<dbReference type="Proteomes" id="UP001499938">
    <property type="component" value="Unassembled WGS sequence"/>
</dbReference>
<dbReference type="RefSeq" id="WP_344088326.1">
    <property type="nucleotide sequence ID" value="NZ_BAAAPO010000053.1"/>
</dbReference>
<feature type="chain" id="PRO_5046412835" description="M6 family metalloprotease domain-containing protein" evidence="2">
    <location>
        <begin position="26"/>
        <end position="584"/>
    </location>
</feature>
<feature type="signal peptide" evidence="2">
    <location>
        <begin position="1"/>
        <end position="25"/>
    </location>
</feature>
<evidence type="ECO:0000256" key="2">
    <source>
        <dbReference type="SAM" id="SignalP"/>
    </source>
</evidence>
<dbReference type="PANTHER" id="PTHR41775:SF1">
    <property type="entry name" value="PEPTIDASE M6-LIKE DOMAIN-CONTAINING PROTEIN"/>
    <property type="match status" value="1"/>
</dbReference>
<proteinExistence type="predicted"/>
<comment type="caution">
    <text evidence="5">The sequence shown here is derived from an EMBL/GenBank/DDBJ whole genome shotgun (WGS) entry which is preliminary data.</text>
</comment>
<accession>A0ABN2M2U4</accession>
<dbReference type="NCBIfam" id="TIGR03296">
    <property type="entry name" value="M6dom_TIGR03296"/>
    <property type="match status" value="1"/>
</dbReference>
<dbReference type="InterPro" id="IPR048665">
    <property type="entry name" value="InhA-like_VEG"/>
</dbReference>
<evidence type="ECO:0008006" key="7">
    <source>
        <dbReference type="Google" id="ProtNLM"/>
    </source>
</evidence>
<feature type="domain" description="Immune inhibitor A-like metallopeptidase VEG" evidence="4">
    <location>
        <begin position="413"/>
        <end position="575"/>
    </location>
</feature>
<sequence length="584" mass="63033">MLTGATALALVAALAPATIAQSAPAAEGAPSAGAAAGDDRPDAASDARRDAMQEAVSQVVSGKAKPVTKGKSKAVKISPGQWAQYGLQSSDSILTFLIDFGDQIDPRFPSAPAGPQHNQIPQPDRSTDNTTYWVPDFSTNHYKDMFFGSGESMTSLYEEMSSGRYTVDGDVSDWVTVPYNSASYGETESQTDMTRFIQDSANAWYDQQKAAGKTDAEITAYLASFDKWDRYDYDKDGNFGEPDGYIDHFQAVHAGEGEEAGAPSSAIWSHRWAVGQRSGGGPAWNKIGGIKIGNTDLWIRDYTTEPENGGLGVFAHEYAHDLGLPDLYDTSGGENGTGFWTLMSSGSWLGHGKDTIGTTPNHMGAWEKLMLGWLDYTEVAADQKATLMLGPSTHATKKSQALIVTLPVDANGKSRYYIAENRQYLSYDATLQTGPYNFGWLNTKPNWVEHFPYQNGLLVTYWNTAVSNNNTRQHPGSGRVLPVDARAKALTWSDGVVARNRIQTFDATFGTEATDPISLHRETAAGMTTLSVPSQAPIAIFDDSDPNAYYDDANPMGSVKVAGVGVTIKVVQANSTGKMTVRVN</sequence>
<dbReference type="InterPro" id="IPR008757">
    <property type="entry name" value="Peptidase_M6-like_domain"/>
</dbReference>
<feature type="region of interest" description="Disordered" evidence="1">
    <location>
        <begin position="22"/>
        <end position="72"/>
    </location>
</feature>
<dbReference type="EMBL" id="BAAAPO010000053">
    <property type="protein sequence ID" value="GAA1807492.1"/>
    <property type="molecule type" value="Genomic_DNA"/>
</dbReference>
<keyword evidence="6" id="KW-1185">Reference proteome</keyword>